<sequence length="61" mass="7333">MFLSDKSRSAGSCMGSDNNYMQWLYNFTDRQDLIERRIRFQRAASAWNKTFECRCIVEKEQ</sequence>
<dbReference type="EMBL" id="JYDI01000147">
    <property type="protein sequence ID" value="KRY50541.1"/>
    <property type="molecule type" value="Genomic_DNA"/>
</dbReference>
<accession>A0A0V1CMU2</accession>
<name>A0A0V1CMU2_TRIBR</name>
<proteinExistence type="predicted"/>
<dbReference type="AlphaFoldDB" id="A0A0V1CMU2"/>
<evidence type="ECO:0000313" key="1">
    <source>
        <dbReference type="EMBL" id="KRY50541.1"/>
    </source>
</evidence>
<protein>
    <submittedName>
        <fullName evidence="1">Uncharacterized protein</fullName>
    </submittedName>
</protein>
<dbReference type="Proteomes" id="UP000054653">
    <property type="component" value="Unassembled WGS sequence"/>
</dbReference>
<organism evidence="1 2">
    <name type="scientific">Trichinella britovi</name>
    <name type="common">Parasitic roundworm</name>
    <dbReference type="NCBI Taxonomy" id="45882"/>
    <lineage>
        <taxon>Eukaryota</taxon>
        <taxon>Metazoa</taxon>
        <taxon>Ecdysozoa</taxon>
        <taxon>Nematoda</taxon>
        <taxon>Enoplea</taxon>
        <taxon>Dorylaimia</taxon>
        <taxon>Trichinellida</taxon>
        <taxon>Trichinellidae</taxon>
        <taxon>Trichinella</taxon>
    </lineage>
</organism>
<gene>
    <name evidence="1" type="ORF">T03_3292</name>
</gene>
<reference evidence="1 2" key="1">
    <citation type="submission" date="2015-01" db="EMBL/GenBank/DDBJ databases">
        <title>Evolution of Trichinella species and genotypes.</title>
        <authorList>
            <person name="Korhonen P.K."/>
            <person name="Edoardo P."/>
            <person name="Giuseppe L.R."/>
            <person name="Gasser R.B."/>
        </authorList>
    </citation>
    <scope>NUCLEOTIDE SEQUENCE [LARGE SCALE GENOMIC DNA]</scope>
    <source>
        <strain evidence="1">ISS120</strain>
    </source>
</reference>
<keyword evidence="2" id="KW-1185">Reference proteome</keyword>
<comment type="caution">
    <text evidence="1">The sequence shown here is derived from an EMBL/GenBank/DDBJ whole genome shotgun (WGS) entry which is preliminary data.</text>
</comment>
<evidence type="ECO:0000313" key="2">
    <source>
        <dbReference type="Proteomes" id="UP000054653"/>
    </source>
</evidence>